<dbReference type="Gene3D" id="3.40.462.20">
    <property type="match status" value="1"/>
</dbReference>
<feature type="region of interest" description="Disordered" evidence="6">
    <location>
        <begin position="430"/>
        <end position="485"/>
    </location>
</feature>
<keyword evidence="3" id="KW-0285">Flavoprotein</keyword>
<dbReference type="InterPro" id="IPR036318">
    <property type="entry name" value="FAD-bd_PCMH-like_sf"/>
</dbReference>
<dbReference type="EMBL" id="ML143427">
    <property type="protein sequence ID" value="TBU27859.1"/>
    <property type="molecule type" value="Genomic_DNA"/>
</dbReference>
<feature type="compositionally biased region" description="Basic and acidic residues" evidence="6">
    <location>
        <begin position="250"/>
        <end position="268"/>
    </location>
</feature>
<evidence type="ECO:0000256" key="3">
    <source>
        <dbReference type="ARBA" id="ARBA00022630"/>
    </source>
</evidence>
<feature type="region of interest" description="Disordered" evidence="6">
    <location>
        <begin position="126"/>
        <end position="328"/>
    </location>
</feature>
<dbReference type="InterPro" id="IPR016169">
    <property type="entry name" value="FAD-bd_PCMH_sub2"/>
</dbReference>
<feature type="compositionally biased region" description="Polar residues" evidence="6">
    <location>
        <begin position="430"/>
        <end position="439"/>
    </location>
</feature>
<reference evidence="8" key="1">
    <citation type="submission" date="2019-01" db="EMBL/GenBank/DDBJ databases">
        <title>Draft genome sequences of three monokaryotic isolates of the white-rot basidiomycete fungus Dichomitus squalens.</title>
        <authorList>
            <consortium name="DOE Joint Genome Institute"/>
            <person name="Lopez S.C."/>
            <person name="Andreopoulos B."/>
            <person name="Pangilinan J."/>
            <person name="Lipzen A."/>
            <person name="Riley R."/>
            <person name="Ahrendt S."/>
            <person name="Ng V."/>
            <person name="Barry K."/>
            <person name="Daum C."/>
            <person name="Grigoriev I.V."/>
            <person name="Hilden K.S."/>
            <person name="Makela M.R."/>
            <person name="de Vries R.P."/>
        </authorList>
    </citation>
    <scope>NUCLEOTIDE SEQUENCE [LARGE SCALE GENOMIC DNA]</scope>
    <source>
        <strain evidence="8">OM18370.1</strain>
    </source>
</reference>
<evidence type="ECO:0000259" key="7">
    <source>
        <dbReference type="Pfam" id="PF08031"/>
    </source>
</evidence>
<feature type="compositionally biased region" description="Polar residues" evidence="6">
    <location>
        <begin position="298"/>
        <end position="317"/>
    </location>
</feature>
<accession>A0A4Q9MK31</accession>
<proteinExistence type="inferred from homology"/>
<dbReference type="Pfam" id="PF08031">
    <property type="entry name" value="BBE"/>
    <property type="match status" value="1"/>
</dbReference>
<evidence type="ECO:0000256" key="1">
    <source>
        <dbReference type="ARBA" id="ARBA00001974"/>
    </source>
</evidence>
<dbReference type="Gene3D" id="3.30.43.10">
    <property type="entry name" value="Uridine Diphospho-n-acetylenolpyruvylglucosamine Reductase, domain 2"/>
    <property type="match status" value="1"/>
</dbReference>
<feature type="compositionally biased region" description="Pro residues" evidence="6">
    <location>
        <begin position="220"/>
        <end position="233"/>
    </location>
</feature>
<sequence>MNAAFSQAPSMATIQPSRPDLTLSIAPVAFPESLLKELSASVKGPVLRPTDSEYTERAKTFNGKLKPTCRVLVSPLDAHDVSAVVQFCRKHDISPSVRAGGYGIAGWAVAGDLIIDMSMIRDIDIEPPVPAGEDDGSSKDWTPIGSKGKGRAPLLQAASTSAGDGRLIVDGTQTNASTASRKRRRDDRSPSPGVDEIGSKTGHGQFDGASHAVASFLRGPPLPPIPGDTPRGPPVNRQRLHSPVPPSQQDADHPMSEAPHVSEPDRPRGRSLLQPVPPPLTEDTRQKSGDSTTSTDSVSHFSASTGVSHSSDATSLPSPVDGYPSVISTDDASGRVAIRSTNATDVFDYLSSNRAPPMFGHTVGVDGVSTGVSAMSPFSMSRFVMPPNPGSGGVAAFNPMLGFSMSLPASTQYSLQSGMPMVSSGQSMPAFGSASSSMPTPVAMPGGPFASTPGTLGLSHAHAQAGQDGESGNNGQEHGRHLGNTYHSKPIFPHTYVTFGAGMRQKEVDLYTADHPFEGMNPVTNEREEGVVPYHVPMSAHPVGSSIMLLGGFGFISRMYGLSVDNLVEVEMVLADGRIVIVNAESDPDLWWAIRGAGSAFGIATRYKVRAFPVPVVFAGNLIYRFRRATAPSLIKHFRDCIKGCPRELYANVLLTAGPANKDSLVVIQMCYVGPKAKGMEYLQAISSWDGERCLLNEVNEKSFLNQQDSVAQVLRGQAGRQWFLRSTLVSTLSDEVINQTVLAFAGTPVGCTWIFELAGGAIGDFEDTCLPKAQREATWTVAALHQWDMGIDDPRCITTAEDWMKATISPVSTGGPLPTFLGRHESLARTKQCFGKNWDRLVELKKKYDPDCFFKNSFWPLDKGGQPIEPLTNEPPSP</sequence>
<feature type="domain" description="Berberine/berberine-like" evidence="7">
    <location>
        <begin position="830"/>
        <end position="857"/>
    </location>
</feature>
<evidence type="ECO:0000256" key="2">
    <source>
        <dbReference type="ARBA" id="ARBA00005466"/>
    </source>
</evidence>
<dbReference type="InterPro" id="IPR012951">
    <property type="entry name" value="BBE"/>
</dbReference>
<keyword evidence="4" id="KW-0274">FAD</keyword>
<dbReference type="Gene3D" id="3.30.465.10">
    <property type="match status" value="1"/>
</dbReference>
<dbReference type="Proteomes" id="UP000292957">
    <property type="component" value="Unassembled WGS sequence"/>
</dbReference>
<evidence type="ECO:0000313" key="8">
    <source>
        <dbReference type="EMBL" id="TBU27859.1"/>
    </source>
</evidence>
<dbReference type="AlphaFoldDB" id="A0A4Q9MK31"/>
<organism evidence="8">
    <name type="scientific">Dichomitus squalens</name>
    <dbReference type="NCBI Taxonomy" id="114155"/>
    <lineage>
        <taxon>Eukaryota</taxon>
        <taxon>Fungi</taxon>
        <taxon>Dikarya</taxon>
        <taxon>Basidiomycota</taxon>
        <taxon>Agaricomycotina</taxon>
        <taxon>Agaricomycetes</taxon>
        <taxon>Polyporales</taxon>
        <taxon>Polyporaceae</taxon>
        <taxon>Dichomitus</taxon>
    </lineage>
</organism>
<dbReference type="PANTHER" id="PTHR42973">
    <property type="entry name" value="BINDING OXIDOREDUCTASE, PUTATIVE (AFU_ORTHOLOGUE AFUA_1G17690)-RELATED"/>
    <property type="match status" value="1"/>
</dbReference>
<dbReference type="InterPro" id="IPR016167">
    <property type="entry name" value="FAD-bd_PCMH_sub1"/>
</dbReference>
<keyword evidence="5" id="KW-0560">Oxidoreductase</keyword>
<comment type="similarity">
    <text evidence="2">Belongs to the oxygen-dependent FAD-linked oxidoreductase family.</text>
</comment>
<evidence type="ECO:0000256" key="5">
    <source>
        <dbReference type="ARBA" id="ARBA00023002"/>
    </source>
</evidence>
<dbReference type="GO" id="GO:0050660">
    <property type="term" value="F:flavin adenine dinucleotide binding"/>
    <property type="evidence" value="ECO:0007669"/>
    <property type="project" value="InterPro"/>
</dbReference>
<dbReference type="GO" id="GO:0016491">
    <property type="term" value="F:oxidoreductase activity"/>
    <property type="evidence" value="ECO:0007669"/>
    <property type="project" value="UniProtKB-KW"/>
</dbReference>
<protein>
    <recommendedName>
        <fullName evidence="7">Berberine/berberine-like domain-containing protein</fullName>
    </recommendedName>
</protein>
<dbReference type="OrthoDB" id="9996127at2759"/>
<comment type="cofactor">
    <cofactor evidence="1">
        <name>FAD</name>
        <dbReference type="ChEBI" id="CHEBI:57692"/>
    </cofactor>
</comment>
<dbReference type="PANTHER" id="PTHR42973:SF39">
    <property type="entry name" value="FAD-BINDING PCMH-TYPE DOMAIN-CONTAINING PROTEIN"/>
    <property type="match status" value="1"/>
</dbReference>
<dbReference type="SUPFAM" id="SSF56176">
    <property type="entry name" value="FAD-binding/transporter-associated domain-like"/>
    <property type="match status" value="2"/>
</dbReference>
<evidence type="ECO:0000256" key="6">
    <source>
        <dbReference type="SAM" id="MobiDB-lite"/>
    </source>
</evidence>
<evidence type="ECO:0000256" key="4">
    <source>
        <dbReference type="ARBA" id="ARBA00022827"/>
    </source>
</evidence>
<gene>
    <name evidence="8" type="ORF">BD311DRAFT_360778</name>
</gene>
<name>A0A4Q9MK31_9APHY</name>
<dbReference type="InterPro" id="IPR050416">
    <property type="entry name" value="FAD-linked_Oxidoreductase"/>
</dbReference>